<dbReference type="SMART" id="SM01008">
    <property type="entry name" value="Ald_Xan_dh_C"/>
    <property type="match status" value="1"/>
</dbReference>
<reference evidence="5" key="2">
    <citation type="submission" date="2020-08" db="EMBL/GenBank/DDBJ databases">
        <title>The Agave Microbiome: Exploring the role of microbial communities in plant adaptations to desert environments.</title>
        <authorList>
            <person name="Partida-Martinez L.P."/>
        </authorList>
    </citation>
    <scope>NUCLEOTIDE SEQUENCE [LARGE SCALE GENOMIC DNA]</scope>
    <source>
        <strain evidence="5">AT2.8</strain>
    </source>
</reference>
<dbReference type="InterPro" id="IPR000674">
    <property type="entry name" value="Ald_Oxase/Xan_DH_a/b"/>
</dbReference>
<dbReference type="AlphaFoldDB" id="A0A852THK7"/>
<dbReference type="InterPro" id="IPR046867">
    <property type="entry name" value="AldOxase/xan_DH_MoCoBD2"/>
</dbReference>
<dbReference type="PANTHER" id="PTHR11908">
    <property type="entry name" value="XANTHINE DEHYDROGENASE"/>
    <property type="match status" value="1"/>
</dbReference>
<comment type="caution">
    <text evidence="4">The sequence shown here is derived from an EMBL/GenBank/DDBJ whole genome shotgun (WGS) entry which is preliminary data.</text>
</comment>
<dbReference type="SUPFAM" id="SSF54665">
    <property type="entry name" value="CO dehydrogenase molybdoprotein N-domain-like"/>
    <property type="match status" value="1"/>
</dbReference>
<dbReference type="InterPro" id="IPR016208">
    <property type="entry name" value="Ald_Oxase/xanthine_DH-like"/>
</dbReference>
<dbReference type="EMBL" id="JACCBX010000008">
    <property type="protein sequence ID" value="NYE07057.1"/>
    <property type="molecule type" value="Genomic_DNA"/>
</dbReference>
<dbReference type="Gene3D" id="3.30.365.10">
    <property type="entry name" value="Aldehyde oxidase/xanthine dehydrogenase, molybdopterin binding domain"/>
    <property type="match status" value="4"/>
</dbReference>
<dbReference type="InterPro" id="IPR036856">
    <property type="entry name" value="Ald_Oxase/Xan_DH_a/b_sf"/>
</dbReference>
<evidence type="ECO:0000259" key="3">
    <source>
        <dbReference type="SMART" id="SM01008"/>
    </source>
</evidence>
<dbReference type="Pfam" id="PF01315">
    <property type="entry name" value="Ald_Xan_dh_C"/>
    <property type="match status" value="1"/>
</dbReference>
<dbReference type="Proteomes" id="UP000548423">
    <property type="component" value="Unassembled WGS sequence"/>
</dbReference>
<name>A0A852THK7_9BACI</name>
<reference evidence="5" key="1">
    <citation type="submission" date="2020-07" db="EMBL/GenBank/DDBJ databases">
        <authorList>
            <person name="Partida-Martinez L."/>
            <person name="Huntemann M."/>
            <person name="Clum A."/>
            <person name="Wang J."/>
            <person name="Palaniappan K."/>
            <person name="Ritter S."/>
            <person name="Chen I.-M."/>
            <person name="Stamatis D."/>
            <person name="Reddy T."/>
            <person name="O'Malley R."/>
            <person name="Daum C."/>
            <person name="Shapiro N."/>
            <person name="Ivanova N."/>
            <person name="Kyrpides N."/>
            <person name="Woyke T."/>
        </authorList>
    </citation>
    <scope>NUCLEOTIDE SEQUENCE [LARGE SCALE GENOMIC DNA]</scope>
    <source>
        <strain evidence="5">AT2.8</strain>
    </source>
</reference>
<dbReference type="GO" id="GO:0005506">
    <property type="term" value="F:iron ion binding"/>
    <property type="evidence" value="ECO:0007669"/>
    <property type="project" value="InterPro"/>
</dbReference>
<dbReference type="InterPro" id="IPR037165">
    <property type="entry name" value="AldOxase/xan_DH_Mopterin-bd_sf"/>
</dbReference>
<accession>A0A852THK7</accession>
<evidence type="ECO:0000256" key="2">
    <source>
        <dbReference type="ARBA" id="ARBA00023002"/>
    </source>
</evidence>
<keyword evidence="1" id="KW-0500">Molybdenum</keyword>
<proteinExistence type="predicted"/>
<dbReference type="SUPFAM" id="SSF56003">
    <property type="entry name" value="Molybdenum cofactor-binding domain"/>
    <property type="match status" value="1"/>
</dbReference>
<keyword evidence="2 4" id="KW-0560">Oxidoreductase</keyword>
<dbReference type="PANTHER" id="PTHR11908:SF132">
    <property type="entry name" value="ALDEHYDE OXIDASE 1-RELATED"/>
    <property type="match status" value="1"/>
</dbReference>
<organism evidence="4 5">
    <name type="scientific">Neobacillus niacini</name>
    <dbReference type="NCBI Taxonomy" id="86668"/>
    <lineage>
        <taxon>Bacteria</taxon>
        <taxon>Bacillati</taxon>
        <taxon>Bacillota</taxon>
        <taxon>Bacilli</taxon>
        <taxon>Bacillales</taxon>
        <taxon>Bacillaceae</taxon>
        <taxon>Neobacillus</taxon>
    </lineage>
</organism>
<dbReference type="EC" id="1.2.7.4" evidence="4"/>
<evidence type="ECO:0000313" key="4">
    <source>
        <dbReference type="EMBL" id="NYE07057.1"/>
    </source>
</evidence>
<protein>
    <submittedName>
        <fullName evidence="4">Carbon-monoxide dehydrogenase large subunit</fullName>
        <ecNumber evidence="4">1.2.7.4</ecNumber>
    </submittedName>
</protein>
<evidence type="ECO:0000313" key="5">
    <source>
        <dbReference type="Proteomes" id="UP000548423"/>
    </source>
</evidence>
<dbReference type="Pfam" id="PF20256">
    <property type="entry name" value="MoCoBD_2"/>
    <property type="match status" value="1"/>
</dbReference>
<dbReference type="InterPro" id="IPR008274">
    <property type="entry name" value="AldOxase/xan_DH_MoCoBD1"/>
</dbReference>
<sequence>MKQFVGQNVKRKEDHRLLTGSGRFVADIRIENMVEAAILRSPYAHAKIKNIELSQAKDFEGVLDVIVAADLKGKVKPFTEFVEFTLPPQLEADIKPTIKKNPEPMLAEDKVTFVGQAVAIVLAEDRYVAEDALALIKIDYEPLPVVTDPYETIKENAPVIHPELGNNIQSHFQVKVGDTTHAFRQANHIIKTRIKTPRVSGNPLETRGVIAEYQERNQQLDVWSSTQVPFMVRSYLSKLVGLVEGNIRVVAPDVGGGFGPKCAVYPEEIMIPYLAMKYKRPVKWIEDRLEHMQSTRHSRDQVHDVEVAFRNDGTILGLKDQFLLDNGAHNSFALCCAYNSAAHLRGMYHIPNYDITGRIVLTNKTPNVPYRGAGRPEAVYVMDRIIYMIADKLNLDPVEVSMRNFVRPEQMPYETGIFYRDGANMVLENGDYVKSLQQAMKIAGYEEFRQQQEEVRKNNKNIGIGFSSYIEGTGIGPFEGAAVKVDSTGHILVGVGSSPHGQSHETTLSQICADVFGVNPEQVSVRAGDTSLLPYGVGTFASRGAVTAGSAVHGASKQLKEKFLLIAGEMLGVTIDELEMQNGKVYVKLSPSQFVTLQEIAQAAKPGPRCKVPKGIEPGASATYYFVPPTVTFSSGFHVAVVEVDKETGFVDILRYIVVHDCGRVINPKIVDGQIQGGVAQGIGGALYEEIIYDKNGQLVTGTYMDYLIPTAMEVPEVEMGHQEFLSPHNPMGIKGVGEGGAISPPAAIANAVCDAMRPLKIEINTLPISPNKLRSLIEEAENAESVLK</sequence>
<dbReference type="Gene3D" id="3.90.1170.50">
    <property type="entry name" value="Aldehyde oxidase/xanthine dehydrogenase, a/b hammerhead"/>
    <property type="match status" value="1"/>
</dbReference>
<dbReference type="GO" id="GO:0043885">
    <property type="term" value="F:anaerobic carbon-monoxide dehydrogenase activity"/>
    <property type="evidence" value="ECO:0007669"/>
    <property type="project" value="UniProtKB-EC"/>
</dbReference>
<dbReference type="Pfam" id="PF02738">
    <property type="entry name" value="MoCoBD_1"/>
    <property type="match status" value="1"/>
</dbReference>
<gene>
    <name evidence="4" type="ORF">F4694_003842</name>
</gene>
<feature type="domain" description="Aldehyde oxidase/xanthine dehydrogenase a/b hammerhead" evidence="3">
    <location>
        <begin position="19"/>
        <end position="144"/>
    </location>
</feature>
<evidence type="ECO:0000256" key="1">
    <source>
        <dbReference type="ARBA" id="ARBA00022505"/>
    </source>
</evidence>